<keyword evidence="2" id="KW-1133">Transmembrane helix</keyword>
<keyword evidence="2" id="KW-0812">Transmembrane</keyword>
<proteinExistence type="predicted"/>
<accession>A0A0A1TCR2</accession>
<keyword evidence="4" id="KW-1185">Reference proteome</keyword>
<gene>
    <name evidence="3" type="ORF">VHEMI10340</name>
</gene>
<name>A0A0A1TCR2_9HYPO</name>
<dbReference type="HOGENOM" id="CLU_011148_0_0_1"/>
<evidence type="ECO:0000256" key="2">
    <source>
        <dbReference type="SAM" id="Phobius"/>
    </source>
</evidence>
<keyword evidence="2" id="KW-0472">Membrane</keyword>
<dbReference type="OrthoDB" id="8249012at2759"/>
<sequence>MMRSAQNLDSFCILLFIASFVHSVYIPSIFLFFYIIITVCFVARLARMLRSTASRTGTPSVALRRYLATVADGAPKIPKREGDISDAFVSLSGAKRDPLPDRFRELKCALVRGREKQIVDSWKRLLRSLREENELIARKGSAIIPQVEFSNLDSGIASLKDEILKRGAVVVRGVVPEAEARAYKDEVEDYVKTNPWTRAFPPNDPQVYELYWSAPQLKARSHPSLLTVQRQLMSLLWHTSSPSSLISLTEPLTYADRLRIRQPGDASFALGPHIDGGSVERWEPDGYGRGGVYDAVFDGNWESYDPWDASGRVDAVNNLHDGLGACSMFRMWQGWLSMSHCGPNQGTLLVNPLMHMATAYVLLRPFFRPIRKGTGAAFLDEANWELAGENEMTSDLQGASPGHGQELTDDLHPHLELAQTMVHVPEIKPGDFVAWHCDTIHSVDKQHNGTSDSSVLYIPICPVTAFNAQYLVRQRDAFRAGTPGPDFPGGEGETRHAGRPTEQQLRGWSTGDGLRAMGFEKLMADAGALPGQRKVVEEANRILGF</sequence>
<evidence type="ECO:0000256" key="1">
    <source>
        <dbReference type="SAM" id="MobiDB-lite"/>
    </source>
</evidence>
<protein>
    <submittedName>
        <fullName evidence="3">Putative DUF1479 domain protein</fullName>
    </submittedName>
</protein>
<dbReference type="SUPFAM" id="SSF51197">
    <property type="entry name" value="Clavaminate synthase-like"/>
    <property type="match status" value="1"/>
</dbReference>
<dbReference type="AlphaFoldDB" id="A0A0A1TCR2"/>
<dbReference type="InterPro" id="IPR010856">
    <property type="entry name" value="Gig2-like"/>
</dbReference>
<feature type="transmembrane region" description="Helical" evidence="2">
    <location>
        <begin position="12"/>
        <end position="37"/>
    </location>
</feature>
<dbReference type="Gene3D" id="2.60.120.330">
    <property type="entry name" value="B-lactam Antibiotic, Isopenicillin N Synthase, Chain"/>
    <property type="match status" value="1"/>
</dbReference>
<organism evidence="3 4">
    <name type="scientific">[Torrubiella] hemipterigena</name>
    <dbReference type="NCBI Taxonomy" id="1531966"/>
    <lineage>
        <taxon>Eukaryota</taxon>
        <taxon>Fungi</taxon>
        <taxon>Dikarya</taxon>
        <taxon>Ascomycota</taxon>
        <taxon>Pezizomycotina</taxon>
        <taxon>Sordariomycetes</taxon>
        <taxon>Hypocreomycetidae</taxon>
        <taxon>Hypocreales</taxon>
        <taxon>Clavicipitaceae</taxon>
        <taxon>Clavicipitaceae incertae sedis</taxon>
        <taxon>'Torrubiella' clade</taxon>
    </lineage>
</organism>
<reference evidence="3 4" key="1">
    <citation type="journal article" date="2015" name="Genome Announc.">
        <title>Draft Genome Sequence and Gene Annotation of the Entomopathogenic Fungus Verticillium hemipterigenum.</title>
        <authorList>
            <person name="Horn F."/>
            <person name="Habel A."/>
            <person name="Scharf D.H."/>
            <person name="Dworschak J."/>
            <person name="Brakhage A.A."/>
            <person name="Guthke R."/>
            <person name="Hertweck C."/>
            <person name="Linde J."/>
        </authorList>
    </citation>
    <scope>NUCLEOTIDE SEQUENCE [LARGE SCALE GENOMIC DNA]</scope>
</reference>
<evidence type="ECO:0000313" key="4">
    <source>
        <dbReference type="Proteomes" id="UP000039046"/>
    </source>
</evidence>
<evidence type="ECO:0000313" key="3">
    <source>
        <dbReference type="EMBL" id="CEJ94831.1"/>
    </source>
</evidence>
<feature type="region of interest" description="Disordered" evidence="1">
    <location>
        <begin position="482"/>
        <end position="508"/>
    </location>
</feature>
<dbReference type="Proteomes" id="UP000039046">
    <property type="component" value="Unassembled WGS sequence"/>
</dbReference>
<dbReference type="EMBL" id="CDHN01000007">
    <property type="protein sequence ID" value="CEJ94831.1"/>
    <property type="molecule type" value="Genomic_DNA"/>
</dbReference>
<dbReference type="InterPro" id="IPR027443">
    <property type="entry name" value="IPNS-like_sf"/>
</dbReference>
<dbReference type="PANTHER" id="PTHR30613">
    <property type="entry name" value="UNCHARACTERIZED PROTEIN YBIU-RELATED"/>
    <property type="match status" value="1"/>
</dbReference>
<dbReference type="PANTHER" id="PTHR30613:SF1">
    <property type="entry name" value="DUF1479 DOMAIN PROTEIN (AFU_ORTHOLOGUE AFUA_5G09280)"/>
    <property type="match status" value="1"/>
</dbReference>
<dbReference type="STRING" id="1531966.A0A0A1TCR2"/>
<dbReference type="Pfam" id="PF07350">
    <property type="entry name" value="Gig2-like"/>
    <property type="match status" value="1"/>
</dbReference>